<dbReference type="GO" id="GO:0030170">
    <property type="term" value="F:pyridoxal phosphate binding"/>
    <property type="evidence" value="ECO:0007669"/>
    <property type="project" value="InterPro"/>
</dbReference>
<comment type="pathway">
    <text evidence="3">Lipid metabolism; sphingolipid metabolism.</text>
</comment>
<dbReference type="SUPFAM" id="SSF53383">
    <property type="entry name" value="PLP-dependent transferases"/>
    <property type="match status" value="1"/>
</dbReference>
<dbReference type="EMBL" id="BNJQ01000003">
    <property type="protein sequence ID" value="GHP02262.1"/>
    <property type="molecule type" value="Genomic_DNA"/>
</dbReference>
<dbReference type="EC" id="4.1.2.27" evidence="14"/>
<dbReference type="Gene3D" id="3.40.640.10">
    <property type="entry name" value="Type I PLP-dependent aspartate aminotransferase-like (Major domain)"/>
    <property type="match status" value="1"/>
</dbReference>
<evidence type="ECO:0000256" key="11">
    <source>
        <dbReference type="ARBA" id="ARBA00023136"/>
    </source>
</evidence>
<evidence type="ECO:0000256" key="15">
    <source>
        <dbReference type="ARBA" id="ARBA00042568"/>
    </source>
</evidence>
<evidence type="ECO:0000256" key="8">
    <source>
        <dbReference type="ARBA" id="ARBA00022919"/>
    </source>
</evidence>
<dbReference type="GO" id="GO:0030149">
    <property type="term" value="P:sphingolipid catabolic process"/>
    <property type="evidence" value="ECO:0007669"/>
    <property type="project" value="TreeGrafter"/>
</dbReference>
<keyword evidence="7 16" id="KW-0663">Pyridoxal phosphate</keyword>
<dbReference type="GO" id="GO:0008117">
    <property type="term" value="F:sphinganine-1-phosphate aldolase activity"/>
    <property type="evidence" value="ECO:0007669"/>
    <property type="project" value="UniProtKB-EC"/>
</dbReference>
<evidence type="ECO:0000256" key="12">
    <source>
        <dbReference type="ARBA" id="ARBA00023239"/>
    </source>
</evidence>
<evidence type="ECO:0000256" key="6">
    <source>
        <dbReference type="ARBA" id="ARBA00022824"/>
    </source>
</evidence>
<evidence type="ECO:0000313" key="18">
    <source>
        <dbReference type="EMBL" id="GHP02262.1"/>
    </source>
</evidence>
<keyword evidence="5" id="KW-0812">Transmembrane</keyword>
<name>A0A830H6T1_9CHLO</name>
<evidence type="ECO:0000256" key="14">
    <source>
        <dbReference type="ARBA" id="ARBA00038965"/>
    </source>
</evidence>
<keyword evidence="8" id="KW-0746">Sphingolipid metabolism</keyword>
<evidence type="ECO:0000256" key="13">
    <source>
        <dbReference type="ARBA" id="ARBA00038302"/>
    </source>
</evidence>
<dbReference type="InterPro" id="IPR015422">
    <property type="entry name" value="PyrdxlP-dep_Trfase_small"/>
</dbReference>
<accession>A0A830H6T1</accession>
<keyword evidence="6" id="KW-0256">Endoplasmic reticulum</keyword>
<dbReference type="OrthoDB" id="10254570at2759"/>
<dbReference type="AlphaFoldDB" id="A0A830H6T1"/>
<evidence type="ECO:0000256" key="5">
    <source>
        <dbReference type="ARBA" id="ARBA00022692"/>
    </source>
</evidence>
<dbReference type="GO" id="GO:0019752">
    <property type="term" value="P:carboxylic acid metabolic process"/>
    <property type="evidence" value="ECO:0007669"/>
    <property type="project" value="InterPro"/>
</dbReference>
<dbReference type="InterPro" id="IPR002129">
    <property type="entry name" value="PyrdxlP-dep_de-COase"/>
</dbReference>
<evidence type="ECO:0000256" key="4">
    <source>
        <dbReference type="ARBA" id="ARBA00004991"/>
    </source>
</evidence>
<comment type="cofactor">
    <cofactor evidence="1 16 17">
        <name>pyridoxal 5'-phosphate</name>
        <dbReference type="ChEBI" id="CHEBI:597326"/>
    </cofactor>
</comment>
<comment type="pathway">
    <text evidence="4">Sphingolipid metabolism.</text>
</comment>
<evidence type="ECO:0000256" key="7">
    <source>
        <dbReference type="ARBA" id="ARBA00022898"/>
    </source>
</evidence>
<evidence type="ECO:0000256" key="2">
    <source>
        <dbReference type="ARBA" id="ARBA00004389"/>
    </source>
</evidence>
<dbReference type="Gene3D" id="3.90.1150.10">
    <property type="entry name" value="Aspartate Aminotransferase, domain 1"/>
    <property type="match status" value="1"/>
</dbReference>
<dbReference type="InterPro" id="IPR015424">
    <property type="entry name" value="PyrdxlP-dep_Trfase"/>
</dbReference>
<comment type="subcellular location">
    <subcellularLocation>
        <location evidence="2">Endoplasmic reticulum membrane</location>
        <topology evidence="2">Single-pass membrane protein</topology>
    </subcellularLocation>
</comment>
<dbReference type="InterPro" id="IPR015421">
    <property type="entry name" value="PyrdxlP-dep_Trfase_major"/>
</dbReference>
<evidence type="ECO:0000256" key="10">
    <source>
        <dbReference type="ARBA" id="ARBA00023098"/>
    </source>
</evidence>
<comment type="similarity">
    <text evidence="13">Belongs to the group II decarboxylase family. Sphingosine-1-phosphate lyase subfamily.</text>
</comment>
<keyword evidence="9" id="KW-1133">Transmembrane helix</keyword>
<proteinExistence type="inferred from homology"/>
<evidence type="ECO:0000313" key="19">
    <source>
        <dbReference type="Proteomes" id="UP000660262"/>
    </source>
</evidence>
<keyword evidence="10" id="KW-0443">Lipid metabolism</keyword>
<dbReference type="FunFam" id="3.40.640.10:FF:000020">
    <property type="entry name" value="sphingosine-1-phosphate lyase 1"/>
    <property type="match status" value="1"/>
</dbReference>
<protein>
    <recommendedName>
        <fullName evidence="14">sphinganine-1-phosphate aldolase</fullName>
        <ecNumber evidence="14">4.1.2.27</ecNumber>
    </recommendedName>
    <alternativeName>
        <fullName evidence="15">Sphingosine-1-phosphate aldolase</fullName>
    </alternativeName>
</protein>
<dbReference type="Gene3D" id="6.10.140.2150">
    <property type="match status" value="1"/>
</dbReference>
<dbReference type="GO" id="GO:0005789">
    <property type="term" value="C:endoplasmic reticulum membrane"/>
    <property type="evidence" value="ECO:0007669"/>
    <property type="project" value="UniProtKB-SubCell"/>
</dbReference>
<keyword evidence="11" id="KW-0472">Membrane</keyword>
<evidence type="ECO:0000256" key="1">
    <source>
        <dbReference type="ARBA" id="ARBA00001933"/>
    </source>
</evidence>
<feature type="modified residue" description="N6-(pyridoxal phosphate)lysine" evidence="16">
    <location>
        <position position="312"/>
    </location>
</feature>
<evidence type="ECO:0000256" key="3">
    <source>
        <dbReference type="ARBA" id="ARBA00004760"/>
    </source>
</evidence>
<dbReference type="PANTHER" id="PTHR42735">
    <property type="match status" value="1"/>
</dbReference>
<keyword evidence="19" id="KW-1185">Reference proteome</keyword>
<comment type="caution">
    <text evidence="18">The sequence shown here is derived from an EMBL/GenBank/DDBJ whole genome shotgun (WGS) entry which is preliminary data.</text>
</comment>
<organism evidence="18 19">
    <name type="scientific">Pycnococcus provasolii</name>
    <dbReference type="NCBI Taxonomy" id="41880"/>
    <lineage>
        <taxon>Eukaryota</taxon>
        <taxon>Viridiplantae</taxon>
        <taxon>Chlorophyta</taxon>
        <taxon>Pseudoscourfieldiophyceae</taxon>
        <taxon>Pseudoscourfieldiales</taxon>
        <taxon>Pycnococcaceae</taxon>
        <taxon>Pycnococcus</taxon>
    </lineage>
</organism>
<reference evidence="18" key="1">
    <citation type="submission" date="2020-10" db="EMBL/GenBank/DDBJ databases">
        <title>Unveiling of a novel bifunctional photoreceptor, Dualchrome1, isolated from a cosmopolitan green alga.</title>
        <authorList>
            <person name="Suzuki S."/>
            <person name="Kawachi M."/>
        </authorList>
    </citation>
    <scope>NUCLEOTIDE SEQUENCE</scope>
    <source>
        <strain evidence="18">NIES 2893</strain>
    </source>
</reference>
<keyword evidence="12 17" id="KW-0456">Lyase</keyword>
<gene>
    <name evidence="18" type="ORF">PPROV_000101900</name>
</gene>
<evidence type="ECO:0000256" key="17">
    <source>
        <dbReference type="RuleBase" id="RU000382"/>
    </source>
</evidence>
<evidence type="ECO:0000256" key="16">
    <source>
        <dbReference type="PIRSR" id="PIRSR602129-50"/>
    </source>
</evidence>
<evidence type="ECO:0000256" key="9">
    <source>
        <dbReference type="ARBA" id="ARBA00022989"/>
    </source>
</evidence>
<sequence length="518" mass="55515">MCKRVAGCGIEELPKASPPAPLEDNAAVPLAENNSASDAVSEPLDRDPLVTHLPEESTTTAIVLKRAQKRAKDDTQWRDGESKMSGTVYMATTEHLNTLSEVYAIYAHANPLHADSFPSIPRMEQEIIAMARSLLDPQTTEGVCGCVTSGGTESILLACKAARDAWCHRQAPWYAGASYASPHFRAATDVPEIIVARSAHAAFWKAASWLNVRIVVLEVDPSTMRLTAAAVRRRISRRTMLVVASAPCYPHGVVDDVQAIADLCKRRGIPLHVDSCLGGFCLPLVQELRPDLVPTFDFRVPGVTSISADTHKFGMGQKGTSVLLYRSKEMRKFQYTAVTEWSGGLYISPTLPGSRNGGVVATAWASLICLGRSGLRASAEGILQARDVLVDAVSRIDGLCIMGIPAMGVVAVGTDTKAPNGGIDSLIVMDLLTARGWVLNALQKPLSFHVCFTGAHSLETARKLASDLAECAEEARRMKEKGVASDGKARVYGLGGTFPDRGAVGDLLIHYQDGVLGV</sequence>
<dbReference type="PANTHER" id="PTHR42735:SF6">
    <property type="entry name" value="SPHINGOSINE-1-PHOSPHATE LYASE 1"/>
    <property type="match status" value="1"/>
</dbReference>
<dbReference type="InterPro" id="IPR050477">
    <property type="entry name" value="GrpII_AminoAcid_Decarb"/>
</dbReference>
<dbReference type="Proteomes" id="UP000660262">
    <property type="component" value="Unassembled WGS sequence"/>
</dbReference>
<dbReference type="Pfam" id="PF00282">
    <property type="entry name" value="Pyridoxal_deC"/>
    <property type="match status" value="1"/>
</dbReference>